<evidence type="ECO:0000313" key="3">
    <source>
        <dbReference type="EMBL" id="GGJ52961.1"/>
    </source>
</evidence>
<dbReference type="InterPro" id="IPR036388">
    <property type="entry name" value="WH-like_DNA-bd_sf"/>
</dbReference>
<dbReference type="InterPro" id="IPR041664">
    <property type="entry name" value="AAA_16"/>
</dbReference>
<feature type="repeat" description="TPR" evidence="1">
    <location>
        <begin position="732"/>
        <end position="765"/>
    </location>
</feature>
<dbReference type="PANTHER" id="PTHR47691:SF3">
    <property type="entry name" value="HTH-TYPE TRANSCRIPTIONAL REGULATOR RV0890C-RELATED"/>
    <property type="match status" value="1"/>
</dbReference>
<dbReference type="Gene3D" id="1.25.40.10">
    <property type="entry name" value="Tetratricopeptide repeat domain"/>
    <property type="match status" value="3"/>
</dbReference>
<comment type="caution">
    <text evidence="3">The sequence shown here is derived from an EMBL/GenBank/DDBJ whole genome shotgun (WGS) entry which is preliminary data.</text>
</comment>
<dbReference type="PANTHER" id="PTHR47691">
    <property type="entry name" value="REGULATOR-RELATED"/>
    <property type="match status" value="1"/>
</dbReference>
<proteinExistence type="predicted"/>
<dbReference type="SMART" id="SM00028">
    <property type="entry name" value="TPR"/>
    <property type="match status" value="7"/>
</dbReference>
<dbReference type="InterPro" id="IPR027417">
    <property type="entry name" value="P-loop_NTPase"/>
</dbReference>
<dbReference type="InterPro" id="IPR019734">
    <property type="entry name" value="TPR_rpt"/>
</dbReference>
<keyword evidence="4" id="KW-1185">Reference proteome</keyword>
<dbReference type="PROSITE" id="PS50005">
    <property type="entry name" value="TPR"/>
    <property type="match status" value="1"/>
</dbReference>
<gene>
    <name evidence="3" type="ORF">GCM10008938_43690</name>
</gene>
<dbReference type="Pfam" id="PF03704">
    <property type="entry name" value="BTAD"/>
    <property type="match status" value="1"/>
</dbReference>
<organism evidence="3 4">
    <name type="scientific">Deinococcus roseus</name>
    <dbReference type="NCBI Taxonomy" id="392414"/>
    <lineage>
        <taxon>Bacteria</taxon>
        <taxon>Thermotogati</taxon>
        <taxon>Deinococcota</taxon>
        <taxon>Deinococci</taxon>
        <taxon>Deinococcales</taxon>
        <taxon>Deinococcaceae</taxon>
        <taxon>Deinococcus</taxon>
    </lineage>
</organism>
<protein>
    <submittedName>
        <fullName evidence="3">Transcriptional activator</fullName>
    </submittedName>
</protein>
<name>A0ABQ2DBU8_9DEIO</name>
<dbReference type="EMBL" id="BMOD01000026">
    <property type="protein sequence ID" value="GGJ52961.1"/>
    <property type="molecule type" value="Genomic_DNA"/>
</dbReference>
<dbReference type="Pfam" id="PF13191">
    <property type="entry name" value="AAA_16"/>
    <property type="match status" value="1"/>
</dbReference>
<dbReference type="Pfam" id="PF13181">
    <property type="entry name" value="TPR_8"/>
    <property type="match status" value="1"/>
</dbReference>
<dbReference type="Gene3D" id="3.40.50.300">
    <property type="entry name" value="P-loop containing nucleotide triphosphate hydrolases"/>
    <property type="match status" value="1"/>
</dbReference>
<dbReference type="Pfam" id="PF13424">
    <property type="entry name" value="TPR_12"/>
    <property type="match status" value="1"/>
</dbReference>
<evidence type="ECO:0000313" key="4">
    <source>
        <dbReference type="Proteomes" id="UP000632222"/>
    </source>
</evidence>
<reference evidence="4" key="1">
    <citation type="journal article" date="2019" name="Int. J. Syst. Evol. Microbiol.">
        <title>The Global Catalogue of Microorganisms (GCM) 10K type strain sequencing project: providing services to taxonomists for standard genome sequencing and annotation.</title>
        <authorList>
            <consortium name="The Broad Institute Genomics Platform"/>
            <consortium name="The Broad Institute Genome Sequencing Center for Infectious Disease"/>
            <person name="Wu L."/>
            <person name="Ma J."/>
        </authorList>
    </citation>
    <scope>NUCLEOTIDE SEQUENCE [LARGE SCALE GENOMIC DNA]</scope>
    <source>
        <strain evidence="4">JCM 14370</strain>
    </source>
</reference>
<dbReference type="PRINTS" id="PR00364">
    <property type="entry name" value="DISEASERSIST"/>
</dbReference>
<keyword evidence="1" id="KW-0802">TPR repeat</keyword>
<evidence type="ECO:0000256" key="1">
    <source>
        <dbReference type="PROSITE-ProRule" id="PRU00339"/>
    </source>
</evidence>
<dbReference type="InterPro" id="IPR011990">
    <property type="entry name" value="TPR-like_helical_dom_sf"/>
</dbReference>
<sequence>MKQGTIVRVSTIYQLRLLGHTLLEQQGQPVRLGTRKALAILVILALSPERVGRLELAELLWPEQPEEKARGSLRQELSRLSQTLGEVLQLDGQWISLQRNAFQVDVWAFQQALQNKDWSAARAAYHGRFLHGFYLRDSSSFEDWQYTLQEQLHHQYSEVLLEHASQLAQNQQIKEALEVLQEAMQHNPIQEDAYLRSMELHRQQGEDAAIHRIYQALVQVLHHELGEEPSQQAQQVYASLQKPERSPLPQKLGIFLGRDTEFKEVLALLNRPDCRLLNIIGTGGIGKTRLALEAAHHLQNQGLKVHWVQVTTSTLFSAVADSLSIPALGRGDLAEAIRYHLTDTRPLLVLDEAELLSSHREVGWLLEHTPVRLLLTSRERLKLRSEWIYELSGLLLPEIGWDAASTRLFLYAAQRIRPQFLPSIQEREEIAEICKLLSGFPLAIEIAATWIRFMGCRDILSHLKESLDFLDVPLTDRPERQRSLRSILDSTLVTIPAEARNALVALVPCWGGFDFKAALHISRTGAGTLALLADHSLLQQPRMGEFRMLEVLRQHLRPEVPQAAYQHHAEYYARLLAEHTSNLRGGKQQEALQLLTPHKSNFHTAWDWAVKTQHHEVLEQMMQGMFLLHEIKGWFLEGVQVFEQAAATTSGPLHSAMLTRTGRFHYRLGRFQEARTCLQQSLNEEHSPRETTFILNNLGLVSLALGDLYGALSQFMLSREQAAQHQQTWHEANTHYNTGLTHQVLGNYPQAGEDYQKALELYQSLQDTRGMSLSLSGLGQISLHLGHYVSAQKRLQEALEQAENLGDLFARAGSLLNLGRVYQLQGQLQAAQEALQAGLSTFQQVGDQSGIARTLIALSELQTPLEATQTLQKALQTSQISHYTWGETLAHLNLGNRHLELQEQEVAKYHLQCCLTLAHQLRASLLVTQGLFSSLSLLNSTLRDSVTVYLQEHPGTEQRYREKLPSTAGLPLDITEDQLMQDVLKALQA</sequence>
<dbReference type="SUPFAM" id="SSF52540">
    <property type="entry name" value="P-loop containing nucleoside triphosphate hydrolases"/>
    <property type="match status" value="1"/>
</dbReference>
<dbReference type="Gene3D" id="1.10.10.10">
    <property type="entry name" value="Winged helix-like DNA-binding domain superfamily/Winged helix DNA-binding domain"/>
    <property type="match status" value="1"/>
</dbReference>
<evidence type="ECO:0000259" key="2">
    <source>
        <dbReference type="SMART" id="SM01043"/>
    </source>
</evidence>
<dbReference type="InterPro" id="IPR005158">
    <property type="entry name" value="BTAD"/>
</dbReference>
<feature type="domain" description="Bacterial transcriptional activator" evidence="2">
    <location>
        <begin position="104"/>
        <end position="241"/>
    </location>
</feature>
<dbReference type="SUPFAM" id="SSF48452">
    <property type="entry name" value="TPR-like"/>
    <property type="match status" value="3"/>
</dbReference>
<dbReference type="Proteomes" id="UP000632222">
    <property type="component" value="Unassembled WGS sequence"/>
</dbReference>
<accession>A0ABQ2DBU8</accession>
<dbReference type="SMART" id="SM01043">
    <property type="entry name" value="BTAD"/>
    <property type="match status" value="1"/>
</dbReference>